<organism evidence="1">
    <name type="scientific">Strombidium inclinatum</name>
    <dbReference type="NCBI Taxonomy" id="197538"/>
    <lineage>
        <taxon>Eukaryota</taxon>
        <taxon>Sar</taxon>
        <taxon>Alveolata</taxon>
        <taxon>Ciliophora</taxon>
        <taxon>Intramacronucleata</taxon>
        <taxon>Spirotrichea</taxon>
        <taxon>Oligotrichia</taxon>
        <taxon>Strombidiidae</taxon>
        <taxon>Strombidium</taxon>
    </lineage>
</organism>
<gene>
    <name evidence="1" type="ORF">SINC0208_LOCUS11508</name>
    <name evidence="2" type="ORF">SINC0208_LOCUS11509</name>
</gene>
<proteinExistence type="predicted"/>
<evidence type="ECO:0000313" key="2">
    <source>
        <dbReference type="EMBL" id="CAE0330876.1"/>
    </source>
</evidence>
<reference evidence="1" key="1">
    <citation type="submission" date="2021-01" db="EMBL/GenBank/DDBJ databases">
        <authorList>
            <person name="Corre E."/>
            <person name="Pelletier E."/>
            <person name="Niang G."/>
            <person name="Scheremetjew M."/>
            <person name="Finn R."/>
            <person name="Kale V."/>
            <person name="Holt S."/>
            <person name="Cochrane G."/>
            <person name="Meng A."/>
            <person name="Brown T."/>
            <person name="Cohen L."/>
        </authorList>
    </citation>
    <scope>NUCLEOTIDE SEQUENCE</scope>
    <source>
        <strain evidence="1">S3</strain>
    </source>
</reference>
<protein>
    <submittedName>
        <fullName evidence="1">Uncharacterized protein</fullName>
    </submittedName>
</protein>
<evidence type="ECO:0000313" key="1">
    <source>
        <dbReference type="EMBL" id="CAE0330875.1"/>
    </source>
</evidence>
<dbReference type="EMBL" id="HBIH01028677">
    <property type="protein sequence ID" value="CAE0330876.1"/>
    <property type="molecule type" value="Transcribed_RNA"/>
</dbReference>
<accession>A0A7S3ITA9</accession>
<name>A0A7S3ITA9_9SPIT</name>
<dbReference type="AlphaFoldDB" id="A0A7S3ITA9"/>
<dbReference type="EMBL" id="HBIH01028676">
    <property type="protein sequence ID" value="CAE0330875.1"/>
    <property type="molecule type" value="Transcribed_RNA"/>
</dbReference>
<sequence length="265" mass="31468">MENLFIKRKDFAVDNTNPEGVFLQQNMRIDQSIIQQAVGCSEEAAVDPLKLESIEFMNFMSERNARKEHLKLKRIKEQTAYRREISGLNRQATEQQLMQKILGHSGYMPQKIQVDKNATVDDTFLKKLRLLSYNNYLVKDLEDFPMTEENLEEFEQNPNFKIRDDKFYKHEFGDKIIMMDKVENTMHHKLDIRAFFGPEKSKKSDYLEAIKPIERTVRNSLERIKPEGEQVPLLAKRAEKRVQHLEKRNQMVNTYKDRLLPRFKV</sequence>